<dbReference type="Pfam" id="PF03318">
    <property type="entry name" value="ETX_MTX2"/>
    <property type="match status" value="1"/>
</dbReference>
<protein>
    <submittedName>
        <fullName evidence="1">Sip1Aa-like protein 1</fullName>
    </submittedName>
</protein>
<proteinExistence type="predicted"/>
<sequence length="353" mass="38741">MKNKIIKGFIITSIVTGATIPINTLATPIVQAETQNSYVFLTENDLTNSVKQAMPSFLDKNRPYGMYVDDYINNRKIVLPSDMLDSWYTYPQMVNEIKNIFRASYTNYVGLRNIQIGNSESAISSLRQVGTPVLLHSGTSELVNLDSTNTRNLVSAPFSKAFTSSSTVTVTNGVNLGYKIGTKVGFKIGDVGFDVNTEFSHNINWATANATSNSTTDTYTAPAQTIAVPPRSKAIVTYTLQKQAYVGDIELKGDLTGSMILFDPYIVSDSGTPDEKKILYTNTLYNIIDKSGVQLPAGLSLDRSNQKIKFKGAAKLQADVGQKYLVEVKIVSLDNPNNITKEFTREVTPAKSH</sequence>
<dbReference type="InterPro" id="IPR004991">
    <property type="entry name" value="Aerolysin-like"/>
</dbReference>
<dbReference type="CDD" id="cd20223">
    <property type="entry name" value="PFM_epsilon-toxin-like"/>
    <property type="match status" value="1"/>
</dbReference>
<name>A0A1Q1NKN2_BACTU</name>
<dbReference type="SUPFAM" id="SSF56973">
    <property type="entry name" value="Aerolisin/ETX pore-forming domain"/>
    <property type="match status" value="1"/>
</dbReference>
<evidence type="ECO:0000313" key="1">
    <source>
        <dbReference type="EMBL" id="AQM56946.1"/>
    </source>
</evidence>
<dbReference type="Gene3D" id="2.170.15.10">
    <property type="entry name" value="Proaerolysin, chain A, domain 3"/>
    <property type="match status" value="1"/>
</dbReference>
<dbReference type="AlphaFoldDB" id="A0A1Q1NKN2"/>
<organism evidence="1">
    <name type="scientific">Bacillus thuringiensis</name>
    <dbReference type="NCBI Taxonomy" id="1428"/>
    <lineage>
        <taxon>Bacteria</taxon>
        <taxon>Bacillati</taxon>
        <taxon>Bacillota</taxon>
        <taxon>Bacilli</taxon>
        <taxon>Bacillales</taxon>
        <taxon>Bacillaceae</taxon>
        <taxon>Bacillus</taxon>
        <taxon>Bacillus cereus group</taxon>
    </lineage>
</organism>
<reference evidence="1" key="1">
    <citation type="submission" date="2016-12" db="EMBL/GenBank/DDBJ databases">
        <authorList>
            <person name="Song W.-J."/>
            <person name="Kurnit D.M."/>
        </authorList>
    </citation>
    <scope>NUCLEOTIDE SEQUENCE</scope>
    <source>
        <strain evidence="1">O-V84.2</strain>
    </source>
</reference>
<dbReference type="EMBL" id="KY420198">
    <property type="protein sequence ID" value="AQM56946.1"/>
    <property type="molecule type" value="Genomic_DNA"/>
</dbReference>
<accession>A0A1Q1NKN2</accession>